<protein>
    <submittedName>
        <fullName evidence="1">Uncharacterized protein</fullName>
    </submittedName>
</protein>
<dbReference type="EMBL" id="NEXC01000024">
    <property type="protein sequence ID" value="PSN83429.1"/>
    <property type="molecule type" value="Genomic_DNA"/>
</dbReference>
<reference evidence="1 2" key="1">
    <citation type="submission" date="2017-04" db="EMBL/GenBank/DDBJ databases">
        <title>Novel microbial lineages endemic to geothermal iron-oxide mats fill important gaps in the evolutionary history of Archaea.</title>
        <authorList>
            <person name="Jay Z.J."/>
            <person name="Beam J.P."/>
            <person name="Dlakic M."/>
            <person name="Rusch D.B."/>
            <person name="Kozubal M.A."/>
            <person name="Inskeep W.P."/>
        </authorList>
    </citation>
    <scope>NUCLEOTIDE SEQUENCE [LARGE SCALE GENOMIC DNA]</scope>
    <source>
        <strain evidence="1">OSP_D</strain>
    </source>
</reference>
<evidence type="ECO:0000313" key="1">
    <source>
        <dbReference type="EMBL" id="PSN83429.1"/>
    </source>
</evidence>
<sequence>MACCAQRSQAEPKAKLVSVVRDALRHSSVAVAGKPGGTLGLKAERCREGKPRPLRKRSFLEKVF</sequence>
<dbReference type="Proteomes" id="UP000240880">
    <property type="component" value="Unassembled WGS sequence"/>
</dbReference>
<dbReference type="AlphaFoldDB" id="A0A2R6AAQ9"/>
<name>A0A2R6AAQ9_9ARCH</name>
<evidence type="ECO:0000313" key="2">
    <source>
        <dbReference type="Proteomes" id="UP000240880"/>
    </source>
</evidence>
<gene>
    <name evidence="1" type="ORF">B9Q01_04750</name>
</gene>
<organism evidence="1 2">
    <name type="scientific">Candidatus Marsarchaeota G1 archaeon OSP_D</name>
    <dbReference type="NCBI Taxonomy" id="1978155"/>
    <lineage>
        <taxon>Archaea</taxon>
        <taxon>Candidatus Marsarchaeota</taxon>
        <taxon>Candidatus Marsarchaeota group 1</taxon>
    </lineage>
</organism>
<comment type="caution">
    <text evidence="1">The sequence shown here is derived from an EMBL/GenBank/DDBJ whole genome shotgun (WGS) entry which is preliminary data.</text>
</comment>
<accession>A0A2R6AAQ9</accession>
<proteinExistence type="predicted"/>